<organism evidence="2 3">
    <name type="scientific">Kiloniella litopenaei</name>
    <dbReference type="NCBI Taxonomy" id="1549748"/>
    <lineage>
        <taxon>Bacteria</taxon>
        <taxon>Pseudomonadati</taxon>
        <taxon>Pseudomonadota</taxon>
        <taxon>Alphaproteobacteria</taxon>
        <taxon>Rhodospirillales</taxon>
        <taxon>Kiloniellaceae</taxon>
        <taxon>Kiloniella</taxon>
    </lineage>
</organism>
<dbReference type="AlphaFoldDB" id="A0A0M2R4N3"/>
<sequence>MKELATYILSVKGHDNRFIISIAGPPGSGKSTLSADLCDLLNNQFGREEAVVMPMDGYHLENTILEQKGLLSRKGSPDTFDVESFLYDLHQIYKKGAELTIPVFDREQDCSIPHAKHILKKHHLILVEGNYLLLKDDPWHKVKSFVDLSVFLKVPMKTLEERLIKRWLDHGFARELATKRALSNDIPNAHLVNQNSLPADIVLEL</sequence>
<dbReference type="GO" id="GO:0005524">
    <property type="term" value="F:ATP binding"/>
    <property type="evidence" value="ECO:0007669"/>
    <property type="project" value="InterPro"/>
</dbReference>
<keyword evidence="3" id="KW-1185">Reference proteome</keyword>
<name>A0A0M2R4N3_9PROT</name>
<protein>
    <recommendedName>
        <fullName evidence="1">Phosphoribulokinase/uridine kinase domain-containing protein</fullName>
    </recommendedName>
</protein>
<feature type="domain" description="Phosphoribulokinase/uridine kinase" evidence="1">
    <location>
        <begin position="19"/>
        <end position="154"/>
    </location>
</feature>
<dbReference type="PANTHER" id="PTHR10285">
    <property type="entry name" value="URIDINE KINASE"/>
    <property type="match status" value="1"/>
</dbReference>
<dbReference type="InterPro" id="IPR027417">
    <property type="entry name" value="P-loop_NTPase"/>
</dbReference>
<accession>A0A0M2R4N3</accession>
<evidence type="ECO:0000313" key="2">
    <source>
        <dbReference type="EMBL" id="KKJ76807.1"/>
    </source>
</evidence>
<proteinExistence type="predicted"/>
<evidence type="ECO:0000259" key="1">
    <source>
        <dbReference type="Pfam" id="PF00485"/>
    </source>
</evidence>
<comment type="caution">
    <text evidence="2">The sequence shown here is derived from an EMBL/GenBank/DDBJ whole genome shotgun (WGS) entry which is preliminary data.</text>
</comment>
<evidence type="ECO:0000313" key="3">
    <source>
        <dbReference type="Proteomes" id="UP000034491"/>
    </source>
</evidence>
<dbReference type="Gene3D" id="3.40.50.300">
    <property type="entry name" value="P-loop containing nucleotide triphosphate hydrolases"/>
    <property type="match status" value="1"/>
</dbReference>
<reference evidence="2 3" key="1">
    <citation type="submission" date="2015-03" db="EMBL/GenBank/DDBJ databases">
        <title>Genome sequence of Kiloniella sp. P1-1, isolated from the gut microflora of Pacific white shrimp, Penaeus vannamei.</title>
        <authorList>
            <person name="Shao Z."/>
            <person name="Wang L."/>
            <person name="Li X."/>
        </authorList>
    </citation>
    <scope>NUCLEOTIDE SEQUENCE [LARGE SCALE GENOMIC DNA]</scope>
    <source>
        <strain evidence="2 3">P1-1</strain>
    </source>
</reference>
<dbReference type="STRING" id="1549748.WH95_11480"/>
<gene>
    <name evidence="2" type="ORF">WH95_11480</name>
</gene>
<dbReference type="SUPFAM" id="SSF52540">
    <property type="entry name" value="P-loop containing nucleoside triphosphate hydrolases"/>
    <property type="match status" value="1"/>
</dbReference>
<dbReference type="EMBL" id="LANI01000017">
    <property type="protein sequence ID" value="KKJ76807.1"/>
    <property type="molecule type" value="Genomic_DNA"/>
</dbReference>
<dbReference type="Pfam" id="PF00485">
    <property type="entry name" value="PRK"/>
    <property type="match status" value="1"/>
</dbReference>
<dbReference type="InterPro" id="IPR006083">
    <property type="entry name" value="PRK/URK"/>
</dbReference>
<dbReference type="PATRIC" id="fig|1549748.8.peg.466"/>
<dbReference type="Proteomes" id="UP000034491">
    <property type="component" value="Unassembled WGS sequence"/>
</dbReference>
<dbReference type="GO" id="GO:0016301">
    <property type="term" value="F:kinase activity"/>
    <property type="evidence" value="ECO:0007669"/>
    <property type="project" value="InterPro"/>
</dbReference>